<dbReference type="VEuPathDB" id="VectorBase:ASIS018048"/>
<evidence type="ECO:0000256" key="10">
    <source>
        <dbReference type="ARBA" id="ARBA00022833"/>
    </source>
</evidence>
<feature type="region of interest" description="Disordered" evidence="16">
    <location>
        <begin position="769"/>
        <end position="833"/>
    </location>
</feature>
<dbReference type="GO" id="GO:0023051">
    <property type="term" value="P:regulation of signaling"/>
    <property type="evidence" value="ECO:0007669"/>
    <property type="project" value="InterPro"/>
</dbReference>
<dbReference type="GO" id="GO:0008270">
    <property type="term" value="F:zinc ion binding"/>
    <property type="evidence" value="ECO:0007669"/>
    <property type="project" value="UniProtKB-KW"/>
</dbReference>
<dbReference type="InterPro" id="IPR015940">
    <property type="entry name" value="UBA"/>
</dbReference>
<dbReference type="EnsemblMetazoa" id="ASIC003089-RA">
    <property type="protein sequence ID" value="ASIC003089-PA"/>
    <property type="gene ID" value="ASIC003089"/>
</dbReference>
<dbReference type="STRING" id="74873.A0A084VDL6"/>
<feature type="region of interest" description="Disordered" evidence="16">
    <location>
        <begin position="661"/>
        <end position="734"/>
    </location>
</feature>
<dbReference type="Pfam" id="PF02262">
    <property type="entry name" value="Cbl_N"/>
    <property type="match status" value="1"/>
</dbReference>
<dbReference type="GO" id="GO:0005509">
    <property type="term" value="F:calcium ion binding"/>
    <property type="evidence" value="ECO:0007669"/>
    <property type="project" value="UniProtKB-UniRule"/>
</dbReference>
<keyword evidence="10 15" id="KW-0862">Zinc</keyword>
<feature type="region of interest" description="Disordered" evidence="16">
    <location>
        <begin position="420"/>
        <end position="449"/>
    </location>
</feature>
<dbReference type="Pfam" id="PF02762">
    <property type="entry name" value="Cbl_N3"/>
    <property type="match status" value="1"/>
</dbReference>
<dbReference type="InterPro" id="IPR009060">
    <property type="entry name" value="UBA-like_sf"/>
</dbReference>
<dbReference type="GO" id="GO:0007166">
    <property type="term" value="P:cell surface receptor signaling pathway"/>
    <property type="evidence" value="ECO:0007669"/>
    <property type="project" value="InterPro"/>
</dbReference>
<dbReference type="PROSITE" id="PS51506">
    <property type="entry name" value="CBL_PTB"/>
    <property type="match status" value="1"/>
</dbReference>
<feature type="compositionally biased region" description="Polar residues" evidence="16">
    <location>
        <begin position="428"/>
        <end position="438"/>
    </location>
</feature>
<gene>
    <name evidence="20" type="ORF">ZHAS_00003089</name>
</gene>
<dbReference type="FunFam" id="3.30.40.10:FF:000015">
    <property type="entry name" value="E3 ubiquitin-protein ligase CBL"/>
    <property type="match status" value="1"/>
</dbReference>
<evidence type="ECO:0000256" key="8">
    <source>
        <dbReference type="ARBA" id="ARBA00022786"/>
    </source>
</evidence>
<dbReference type="PANTHER" id="PTHR23007">
    <property type="entry name" value="CBL"/>
    <property type="match status" value="1"/>
</dbReference>
<comment type="domain">
    <text evidence="15">The N-terminus is composed of the phosphotyrosine binding (PTB) domain, a short linker region and the RING-type zinc finger. The PTB domain, which is also called TKB (tyrosine kinase binding) domain, is composed of three different subdomains: a four-helix bundle (4H), a calcium-binding EF hand and a divergent SH2 domain.</text>
</comment>
<feature type="compositionally biased region" description="Pro residues" evidence="16">
    <location>
        <begin position="1054"/>
        <end position="1068"/>
    </location>
</feature>
<evidence type="ECO:0000256" key="13">
    <source>
        <dbReference type="ARBA" id="ARBA00023273"/>
    </source>
</evidence>
<dbReference type="PROSITE" id="PS51381">
    <property type="entry name" value="C2_B9"/>
    <property type="match status" value="1"/>
</dbReference>
<dbReference type="GO" id="GO:0016567">
    <property type="term" value="P:protein ubiquitination"/>
    <property type="evidence" value="ECO:0007669"/>
    <property type="project" value="UniProtKB-UniPathway"/>
</dbReference>
<evidence type="ECO:0000256" key="14">
    <source>
        <dbReference type="PROSITE-ProRule" id="PRU00175"/>
    </source>
</evidence>
<feature type="compositionally biased region" description="Low complexity" evidence="16">
    <location>
        <begin position="1011"/>
        <end position="1053"/>
    </location>
</feature>
<dbReference type="InterPro" id="IPR001841">
    <property type="entry name" value="Znf_RING"/>
</dbReference>
<feature type="domain" description="RING-type" evidence="18">
    <location>
        <begin position="366"/>
        <end position="406"/>
    </location>
</feature>
<keyword evidence="9" id="KW-0970">Cilium biogenesis/degradation</keyword>
<dbReference type="OrthoDB" id="7237699at2759"/>
<dbReference type="Gene3D" id="1.10.238.10">
    <property type="entry name" value="EF-hand"/>
    <property type="match status" value="1"/>
</dbReference>
<keyword evidence="4" id="KW-0963">Cytoplasm</keyword>
<comment type="catalytic activity">
    <reaction evidence="1 15">
        <text>S-ubiquitinyl-[E2 ubiquitin-conjugating enzyme]-L-cysteine + [acceptor protein]-L-lysine = [E2 ubiquitin-conjugating enzyme]-L-cysteine + N(6)-ubiquitinyl-[acceptor protein]-L-lysine.</text>
        <dbReference type="EC" id="2.3.2.27"/>
    </reaction>
</comment>
<dbReference type="PROSITE" id="PS50030">
    <property type="entry name" value="UBA"/>
    <property type="match status" value="1"/>
</dbReference>
<dbReference type="OMA" id="NQKDCGT"/>
<dbReference type="InterPro" id="IPR013083">
    <property type="entry name" value="Znf_RING/FYVE/PHD"/>
</dbReference>
<dbReference type="PROSITE" id="PS00518">
    <property type="entry name" value="ZF_RING_1"/>
    <property type="match status" value="1"/>
</dbReference>
<reference evidence="21" key="2">
    <citation type="submission" date="2020-05" db="UniProtKB">
        <authorList>
            <consortium name="EnsemblMetazoa"/>
        </authorList>
    </citation>
    <scope>IDENTIFICATION</scope>
</reference>
<dbReference type="Proteomes" id="UP000030765">
    <property type="component" value="Unassembled WGS sequence"/>
</dbReference>
<evidence type="ECO:0000256" key="15">
    <source>
        <dbReference type="RuleBase" id="RU367001"/>
    </source>
</evidence>
<dbReference type="CDD" id="cd14318">
    <property type="entry name" value="UBA_Cbl_like"/>
    <property type="match status" value="1"/>
</dbReference>
<dbReference type="GO" id="GO:0017124">
    <property type="term" value="F:SH3 domain binding"/>
    <property type="evidence" value="ECO:0007669"/>
    <property type="project" value="TreeGrafter"/>
</dbReference>
<evidence type="ECO:0000313" key="20">
    <source>
        <dbReference type="EMBL" id="KFB36060.1"/>
    </source>
</evidence>
<dbReference type="GO" id="GO:0005886">
    <property type="term" value="C:plasma membrane"/>
    <property type="evidence" value="ECO:0007669"/>
    <property type="project" value="TreeGrafter"/>
</dbReference>
<dbReference type="EMBL" id="KE524705">
    <property type="protein sequence ID" value="KFB36060.1"/>
    <property type="molecule type" value="Genomic_DNA"/>
</dbReference>
<keyword evidence="11 15" id="KW-0106">Calcium</keyword>
<feature type="domain" description="Cbl-PTB" evidence="19">
    <location>
        <begin position="30"/>
        <end position="336"/>
    </location>
</feature>
<feature type="region of interest" description="Disordered" evidence="16">
    <location>
        <begin position="467"/>
        <end position="599"/>
    </location>
</feature>
<dbReference type="InterPro" id="IPR014741">
    <property type="entry name" value="Adaptor_Cbl_EF_hand-like"/>
</dbReference>
<dbReference type="InterPro" id="IPR036537">
    <property type="entry name" value="Adaptor_Cbl_N_dom_sf"/>
</dbReference>
<accession>A0A084VDL6</accession>
<dbReference type="SMART" id="SM00184">
    <property type="entry name" value="RING"/>
    <property type="match status" value="1"/>
</dbReference>
<dbReference type="GO" id="GO:0030030">
    <property type="term" value="P:cell projection organization"/>
    <property type="evidence" value="ECO:0007669"/>
    <property type="project" value="UniProtKB-KW"/>
</dbReference>
<dbReference type="Pfam" id="PF07162">
    <property type="entry name" value="B9-C2"/>
    <property type="match status" value="1"/>
</dbReference>
<dbReference type="Pfam" id="PF13920">
    <property type="entry name" value="zf-C3HC4_3"/>
    <property type="match status" value="1"/>
</dbReference>
<dbReference type="SUPFAM" id="SSF47473">
    <property type="entry name" value="EF-hand"/>
    <property type="match status" value="1"/>
</dbReference>
<dbReference type="PANTHER" id="PTHR23007:SF11">
    <property type="entry name" value="E3 UBIQUITIN-PROTEIN LIGASE CBL"/>
    <property type="match status" value="1"/>
</dbReference>
<dbReference type="SMR" id="A0A084VDL6"/>
<evidence type="ECO:0000313" key="21">
    <source>
        <dbReference type="EnsemblMetazoa" id="ASIC003089-PA"/>
    </source>
</evidence>
<keyword evidence="13" id="KW-0966">Cell projection</keyword>
<evidence type="ECO:0000256" key="16">
    <source>
        <dbReference type="SAM" id="MobiDB-lite"/>
    </source>
</evidence>
<dbReference type="Gene3D" id="3.30.40.10">
    <property type="entry name" value="Zinc/RING finger domain, C3HC4 (zinc finger)"/>
    <property type="match status" value="1"/>
</dbReference>
<dbReference type="EMBL" id="ATLV01011628">
    <property type="status" value="NOT_ANNOTATED_CDS"/>
    <property type="molecule type" value="Genomic_DNA"/>
</dbReference>
<comment type="pathway">
    <text evidence="3 15">Protein modification; protein ubiquitination.</text>
</comment>
<evidence type="ECO:0000313" key="22">
    <source>
        <dbReference type="Proteomes" id="UP000030765"/>
    </source>
</evidence>
<dbReference type="InterPro" id="IPR003153">
    <property type="entry name" value="Adaptor_Cbl_N_hlx"/>
</dbReference>
<keyword evidence="22" id="KW-1185">Reference proteome</keyword>
<feature type="compositionally biased region" description="Low complexity" evidence="16">
    <location>
        <begin position="519"/>
        <end position="599"/>
    </location>
</feature>
<evidence type="ECO:0000256" key="3">
    <source>
        <dbReference type="ARBA" id="ARBA00004906"/>
    </source>
</evidence>
<dbReference type="SUPFAM" id="SSF55550">
    <property type="entry name" value="SH2 domain"/>
    <property type="match status" value="1"/>
</dbReference>
<dbReference type="Gene3D" id="3.30.505.10">
    <property type="entry name" value="SH2 domain"/>
    <property type="match status" value="1"/>
</dbReference>
<dbReference type="SUPFAM" id="SSF46934">
    <property type="entry name" value="UBA-like"/>
    <property type="match status" value="1"/>
</dbReference>
<feature type="region of interest" description="Disordered" evidence="16">
    <location>
        <begin position="882"/>
        <end position="912"/>
    </location>
</feature>
<evidence type="ECO:0000256" key="6">
    <source>
        <dbReference type="ARBA" id="ARBA00022723"/>
    </source>
</evidence>
<feature type="compositionally biased region" description="Low complexity" evidence="16">
    <location>
        <begin position="808"/>
        <end position="826"/>
    </location>
</feature>
<comment type="subcellular location">
    <subcellularLocation>
        <location evidence="2">Cytoplasm</location>
        <location evidence="2">Cytoskeleton</location>
        <location evidence="2">Cilium basal body</location>
    </subcellularLocation>
</comment>
<keyword evidence="7 14" id="KW-0863">Zinc-finger</keyword>
<dbReference type="PROSITE" id="PS50089">
    <property type="entry name" value="ZF_RING_2"/>
    <property type="match status" value="1"/>
</dbReference>
<feature type="compositionally biased region" description="Polar residues" evidence="16">
    <location>
        <begin position="1157"/>
        <end position="1171"/>
    </location>
</feature>
<feature type="region of interest" description="Disordered" evidence="16">
    <location>
        <begin position="1141"/>
        <end position="1207"/>
    </location>
</feature>
<dbReference type="GO" id="GO:0005929">
    <property type="term" value="C:cilium"/>
    <property type="evidence" value="ECO:0007669"/>
    <property type="project" value="UniProtKB-ARBA"/>
</dbReference>
<keyword evidence="12" id="KW-0206">Cytoskeleton</keyword>
<keyword evidence="8 15" id="KW-0833">Ubl conjugation pathway</keyword>
<dbReference type="InterPro" id="IPR036860">
    <property type="entry name" value="SH2_dom_sf"/>
</dbReference>
<evidence type="ECO:0000256" key="5">
    <source>
        <dbReference type="ARBA" id="ARBA00022679"/>
    </source>
</evidence>
<comment type="function">
    <text evidence="15">E3 ubiquitin-protein ligase which accepts ubiquitin from specific E2 ubiquitin-conjugating enzymes, and transfers it to substrates, generally promoting their degradation by the proteasome.</text>
</comment>
<dbReference type="InterPro" id="IPR011992">
    <property type="entry name" value="EF-hand-dom_pair"/>
</dbReference>
<dbReference type="EMBL" id="ATLV01011630">
    <property type="status" value="NOT_ANNOTATED_CDS"/>
    <property type="molecule type" value="Genomic_DNA"/>
</dbReference>
<dbReference type="FunFam" id="1.20.930.20:FF:000001">
    <property type="entry name" value="E3 ubiquitin-protein ligase CBL"/>
    <property type="match status" value="1"/>
</dbReference>
<evidence type="ECO:0000256" key="4">
    <source>
        <dbReference type="ARBA" id="ARBA00022490"/>
    </source>
</evidence>
<dbReference type="InterPro" id="IPR017907">
    <property type="entry name" value="Znf_RING_CS"/>
</dbReference>
<dbReference type="InterPro" id="IPR010796">
    <property type="entry name" value="C2_B9-type_dom"/>
</dbReference>
<dbReference type="VEuPathDB" id="VectorBase:ASIS011245"/>
<evidence type="ECO:0000259" key="18">
    <source>
        <dbReference type="PROSITE" id="PS50089"/>
    </source>
</evidence>
<evidence type="ECO:0000256" key="12">
    <source>
        <dbReference type="ARBA" id="ARBA00023212"/>
    </source>
</evidence>
<dbReference type="GO" id="GO:0030971">
    <property type="term" value="F:receptor tyrosine kinase binding"/>
    <property type="evidence" value="ECO:0007669"/>
    <property type="project" value="TreeGrafter"/>
</dbReference>
<dbReference type="EMBL" id="ATLV01011629">
    <property type="status" value="NOT_ANNOTATED_CDS"/>
    <property type="molecule type" value="Genomic_DNA"/>
</dbReference>
<reference evidence="20 22" key="1">
    <citation type="journal article" date="2014" name="BMC Genomics">
        <title>Genome sequence of Anopheles sinensis provides insight into genetics basis of mosquito competence for malaria parasites.</title>
        <authorList>
            <person name="Zhou D."/>
            <person name="Zhang D."/>
            <person name="Ding G."/>
            <person name="Shi L."/>
            <person name="Hou Q."/>
            <person name="Ye Y."/>
            <person name="Xu Y."/>
            <person name="Zhou H."/>
            <person name="Xiong C."/>
            <person name="Li S."/>
            <person name="Yu J."/>
            <person name="Hong S."/>
            <person name="Yu X."/>
            <person name="Zou P."/>
            <person name="Chen C."/>
            <person name="Chang X."/>
            <person name="Wang W."/>
            <person name="Lv Y."/>
            <person name="Sun Y."/>
            <person name="Ma L."/>
            <person name="Shen B."/>
            <person name="Zhu C."/>
        </authorList>
    </citation>
    <scope>NUCLEOTIDE SEQUENCE [LARGE SCALE GENOMIC DNA]</scope>
</reference>
<evidence type="ECO:0000256" key="11">
    <source>
        <dbReference type="ARBA" id="ARBA00022837"/>
    </source>
</evidence>
<keyword evidence="6 15" id="KW-0479">Metal-binding</keyword>
<dbReference type="CDD" id="cd09920">
    <property type="entry name" value="SH2_Cbl-b_TKB"/>
    <property type="match status" value="1"/>
</dbReference>
<evidence type="ECO:0000259" key="19">
    <source>
        <dbReference type="PROSITE" id="PS51506"/>
    </source>
</evidence>
<dbReference type="GO" id="GO:0001784">
    <property type="term" value="F:phosphotyrosine residue binding"/>
    <property type="evidence" value="ECO:0007669"/>
    <property type="project" value="UniProtKB-UniRule"/>
</dbReference>
<dbReference type="VEuPathDB" id="VectorBase:ASIS018373"/>
<dbReference type="SUPFAM" id="SSF47668">
    <property type="entry name" value="N-terminal domain of cbl (N-cbl)"/>
    <property type="match status" value="1"/>
</dbReference>
<proteinExistence type="predicted"/>
<dbReference type="FunFam" id="1.10.238.10:FF:000022">
    <property type="entry name" value="E3 ubiquitin-protein ligase CBL"/>
    <property type="match status" value="1"/>
</dbReference>
<dbReference type="GO" id="GO:0045121">
    <property type="term" value="C:membrane raft"/>
    <property type="evidence" value="ECO:0007669"/>
    <property type="project" value="TreeGrafter"/>
</dbReference>
<evidence type="ECO:0000256" key="2">
    <source>
        <dbReference type="ARBA" id="ARBA00004120"/>
    </source>
</evidence>
<sequence length="1475" mass="157076">MAATNRVRPQSRTNISFFSKIQGKISDACAQQKFLTDKKTLEKTWKLMDKVVKLCQQSKMNLKNSPPFILDILPDTYQRLHLIYSKYEDQMHLLHSNEHYNIFINNLMRKCKQAIKLFKEGKEKMFDENSHYRRNLTKLSLVFSHMLSELKAIFPNGLFAGDQFRITKADAAEFWKTRFGNSTLVPWKLFRFELSQVHPISSGLEAMALKTTIDLTCNDYISNFEFDVFTRLFQPWNTLLRNWQILAVTHPGYVAFLTYDEVKARLQKYITKAGSYVFRLSCTRLGQWAIGYVTQDGEILQTIPQNKSLCQALLDGHREGFYLYPDGKPNNPDLSFAVQSPLEDHITVTQEQYELYCEMGSTFQLCKICAENDKDIRIEPCGHLLCTPCLTAWQVDSEGQGCPFCRAEIKGTEQIVVDAFDPKRQHNRNSANGRQQLQNDDHDDDTEDDFNIATSSLHALSNSMTLARNNNDRQSPHSSPRLPRRQLQQQQQPSCQAPSAPVLSSNDIYAGSPSVLLMSSGGSSSSSSQQQHQHHQQAQSSSCSTAGSAASANSSAISSSPSSSSSSSSSACSSSITSSSSATASSSTTSSSSSSSTSCSVGVGHTPSSTCAGTSALQPLLSSPAAIAAAVAASAPSQAAATVSQTVNGNLATHTNISLNSASSGGGAGNSSNTGAGGHNLVKCNKSSSSSLLPQGGPSSSSSSCSGGTGHHQLTHQQANRLSAPVGSGAAGASNSPSSYLILKALNKALSSDVTVAASGSMESIYQHSGYRQSATTPPPLPPRKSSPGILSTNLPQSGALCENQRLQKSSSSGARGGQSSPQQQQHLQANVTSRTQINGASSLCNLSNQITSGLNLSRSSENLSSLAARLAAAKEGGGSVEATYLPSQHPPPVPKHQNIGAQSTEQHHGASCPCANTVDPFAGDGTALDKVIVGPAETIVGIIDTRPPEARHPIILKVDEKSDQSLILTTAGALTPNNVYQFKPTLGGGVSVSSSGTGNLNGFVTVQTVSSSSTNNSSSNSTSSNNGSSESTSSATSTASTTTATSVVFKPAPAQPQPTPQRQPQPQPRTQFEQSSPASNNHQRHQSLPANSAAVGTKILPHPPSKSITSSQLAAQSKGSATAPTAHPLLYQNVNISSSASASTGGSGLCPMKEGGQSSASGGTRQQQAALTMVANVSGSSSSSSSNNNHLSSSSGPPGNGGNVGELRMQVLAGGSIANSALNNNNNSNVPYENINLEYIARLMQEGYSKENVITALGISRNNIEMACDILHEFVTKSGGVYSSAEPGFLHGTEGRLMAELHIIGELSAAIGFEEPNLFCRWSVQFGSNWKVVEGHAEGQSCCSTARIEQRSDFCTPIDLHLATRGLQGWPKLHVELYAVNALRQYWPVGYGFGFVPARPGHHRVEIATWKVSSARATDAVRERFHTGGFALAKSDIAFSGIERYKLLTKSAGTVELELMLVFKNFAEYGVELY</sequence>
<dbReference type="CDD" id="cd16708">
    <property type="entry name" value="RING-HC_Cbl"/>
    <property type="match status" value="1"/>
</dbReference>
<dbReference type="Pfam" id="PF02761">
    <property type="entry name" value="Cbl_N2"/>
    <property type="match status" value="1"/>
</dbReference>
<keyword evidence="5 15" id="KW-0808">Transferase</keyword>
<feature type="compositionally biased region" description="Polar residues" evidence="16">
    <location>
        <begin position="1073"/>
        <end position="1091"/>
    </location>
</feature>
<evidence type="ECO:0000259" key="17">
    <source>
        <dbReference type="PROSITE" id="PS50030"/>
    </source>
</evidence>
<dbReference type="VEuPathDB" id="VectorBase:ASIC003089"/>
<evidence type="ECO:0000256" key="7">
    <source>
        <dbReference type="ARBA" id="ARBA00022771"/>
    </source>
</evidence>
<protein>
    <recommendedName>
        <fullName evidence="15">E3 ubiquitin-protein ligase CBL</fullName>
        <ecNumber evidence="15">2.3.2.27</ecNumber>
    </recommendedName>
</protein>
<feature type="compositionally biased region" description="Low complexity" evidence="16">
    <location>
        <begin position="1177"/>
        <end position="1198"/>
    </location>
</feature>
<evidence type="ECO:0000256" key="1">
    <source>
        <dbReference type="ARBA" id="ARBA00000900"/>
    </source>
</evidence>
<feature type="compositionally biased region" description="Low complexity" evidence="16">
    <location>
        <begin position="687"/>
        <end position="706"/>
    </location>
</feature>
<dbReference type="InterPro" id="IPR014742">
    <property type="entry name" value="Adaptor_Cbl_SH2-like"/>
</dbReference>
<feature type="compositionally biased region" description="Polar residues" evidence="16">
    <location>
        <begin position="1107"/>
        <end position="1122"/>
    </location>
</feature>
<evidence type="ECO:0000256" key="9">
    <source>
        <dbReference type="ARBA" id="ARBA00022794"/>
    </source>
</evidence>
<dbReference type="Gene3D" id="1.20.930.20">
    <property type="entry name" value="Adaptor protein Cbl, N-terminal domain"/>
    <property type="match status" value="1"/>
</dbReference>
<dbReference type="Gene3D" id="1.10.8.10">
    <property type="entry name" value="DNA helicase RuvA subunit, C-terminal domain"/>
    <property type="match status" value="1"/>
</dbReference>
<dbReference type="EC" id="2.3.2.27" evidence="15"/>
<feature type="domain" description="UBA" evidence="17">
    <location>
        <begin position="1235"/>
        <end position="1275"/>
    </location>
</feature>
<dbReference type="GO" id="GO:0061630">
    <property type="term" value="F:ubiquitin protein ligase activity"/>
    <property type="evidence" value="ECO:0007669"/>
    <property type="project" value="UniProtKB-EC"/>
</dbReference>
<feature type="compositionally biased region" description="Low complexity" evidence="16">
    <location>
        <begin position="478"/>
        <end position="501"/>
    </location>
</feature>
<feature type="compositionally biased region" description="Low complexity" evidence="16">
    <location>
        <begin position="723"/>
        <end position="734"/>
    </location>
</feature>
<organism evidence="20">
    <name type="scientific">Anopheles sinensis</name>
    <name type="common">Mosquito</name>
    <dbReference type="NCBI Taxonomy" id="74873"/>
    <lineage>
        <taxon>Eukaryota</taxon>
        <taxon>Metazoa</taxon>
        <taxon>Ecdysozoa</taxon>
        <taxon>Arthropoda</taxon>
        <taxon>Hexapoda</taxon>
        <taxon>Insecta</taxon>
        <taxon>Pterygota</taxon>
        <taxon>Neoptera</taxon>
        <taxon>Endopterygota</taxon>
        <taxon>Diptera</taxon>
        <taxon>Nematocera</taxon>
        <taxon>Culicoidea</taxon>
        <taxon>Culicidae</taxon>
        <taxon>Anophelinae</taxon>
        <taxon>Anopheles</taxon>
    </lineage>
</organism>
<dbReference type="FunFam" id="3.30.505.10:FF:000007">
    <property type="entry name" value="E3 ubiquitin-protein ligase CBL"/>
    <property type="match status" value="1"/>
</dbReference>
<dbReference type="InterPro" id="IPR024162">
    <property type="entry name" value="Adaptor_Cbl"/>
</dbReference>
<feature type="region of interest" description="Disordered" evidence="16">
    <location>
        <begin position="1011"/>
        <end position="1122"/>
    </location>
</feature>
<dbReference type="InterPro" id="IPR024159">
    <property type="entry name" value="Cbl_PTB"/>
</dbReference>
<name>A0A084VDL6_ANOSI</name>
<dbReference type="UniPathway" id="UPA00143"/>
<dbReference type="SUPFAM" id="SSF57850">
    <property type="entry name" value="RING/U-box"/>
    <property type="match status" value="1"/>
</dbReference>